<reference evidence="5" key="1">
    <citation type="submission" date="2018-05" db="EMBL/GenBank/DDBJ databases">
        <authorList>
            <person name="Lanie J.A."/>
            <person name="Ng W.-L."/>
            <person name="Kazmierczak K.M."/>
            <person name="Andrzejewski T.M."/>
            <person name="Davidsen T.M."/>
            <person name="Wayne K.J."/>
            <person name="Tettelin H."/>
            <person name="Glass J.I."/>
            <person name="Rusch D."/>
            <person name="Podicherti R."/>
            <person name="Tsui H.-C.T."/>
            <person name="Winkler M.E."/>
        </authorList>
    </citation>
    <scope>NUCLEOTIDE SEQUENCE</scope>
</reference>
<evidence type="ECO:0008006" key="6">
    <source>
        <dbReference type="Google" id="ProtNLM"/>
    </source>
</evidence>
<dbReference type="GO" id="GO:0030163">
    <property type="term" value="P:protein catabolic process"/>
    <property type="evidence" value="ECO:0007669"/>
    <property type="project" value="InterPro"/>
</dbReference>
<dbReference type="PANTHER" id="PTHR30098:SF2">
    <property type="entry name" value="LEUCYL_PHENYLALANYL-TRNA--PROTEIN TRANSFERASE"/>
    <property type="match status" value="1"/>
</dbReference>
<dbReference type="FunFam" id="3.30.70.3550:FF:000001">
    <property type="entry name" value="Leucyl/phenylalanyl-tRNA--protein transferase"/>
    <property type="match status" value="1"/>
</dbReference>
<evidence type="ECO:0000256" key="3">
    <source>
        <dbReference type="ARBA" id="ARBA00022679"/>
    </source>
</evidence>
<dbReference type="InterPro" id="IPR042221">
    <property type="entry name" value="Leu/Phe-tRNA_Trfase_N"/>
</dbReference>
<dbReference type="GO" id="GO:0008914">
    <property type="term" value="F:leucyl-tRNA--protein transferase activity"/>
    <property type="evidence" value="ECO:0007669"/>
    <property type="project" value="InterPro"/>
</dbReference>
<dbReference type="GO" id="GO:0005737">
    <property type="term" value="C:cytoplasm"/>
    <property type="evidence" value="ECO:0007669"/>
    <property type="project" value="UniProtKB-SubCell"/>
</dbReference>
<dbReference type="FunFam" id="3.40.630.70:FF:000001">
    <property type="entry name" value="Leucyl/phenylalanyl-tRNA--protein transferase"/>
    <property type="match status" value="1"/>
</dbReference>
<sequence>MSLPWLEPYPIEFPAAESALPNPNGLLAAGGGLSTEWLLCAYRQGIFPWYESGQPILWWSPDPRLILLPEQLKISKSLKKLLKKHTYTITFDKNFPEVMSQCAAARRGSPGTWITEDMQAAYIELHKIGFAHSIEVHSGSDLVGGLYGVALGKVFFGESMFSKETNTSKLALVYLVRQLHQWNFELIDCQITTEHLVSLGATEISRAQFRTKLQKLIDDRGHVGIWQLDPNLMFADHETKFISH</sequence>
<dbReference type="AlphaFoldDB" id="A0A381PK78"/>
<keyword evidence="3" id="KW-0808">Transferase</keyword>
<gene>
    <name evidence="5" type="ORF">METZ01_LOCUS18707</name>
</gene>
<dbReference type="EMBL" id="UINC01000970">
    <property type="protein sequence ID" value="SUZ65853.1"/>
    <property type="molecule type" value="Genomic_DNA"/>
</dbReference>
<dbReference type="Pfam" id="PF03588">
    <property type="entry name" value="Leu_Phe_trans"/>
    <property type="match status" value="1"/>
</dbReference>
<name>A0A381PK78_9ZZZZ</name>
<dbReference type="NCBIfam" id="TIGR00667">
    <property type="entry name" value="aat"/>
    <property type="match status" value="1"/>
</dbReference>
<dbReference type="HAMAP" id="MF_00688">
    <property type="entry name" value="Leu_Phe_trans"/>
    <property type="match status" value="1"/>
</dbReference>
<organism evidence="5">
    <name type="scientific">marine metagenome</name>
    <dbReference type="NCBI Taxonomy" id="408172"/>
    <lineage>
        <taxon>unclassified sequences</taxon>
        <taxon>metagenomes</taxon>
        <taxon>ecological metagenomes</taxon>
    </lineage>
</organism>
<evidence type="ECO:0000256" key="4">
    <source>
        <dbReference type="ARBA" id="ARBA00023315"/>
    </source>
</evidence>
<dbReference type="InterPro" id="IPR042203">
    <property type="entry name" value="Leu/Phe-tRNA_Trfase_C"/>
</dbReference>
<protein>
    <recommendedName>
        <fullName evidence="6">Leucyl/phenylalanyl-tRNA--protein transferase</fullName>
    </recommendedName>
</protein>
<evidence type="ECO:0000256" key="2">
    <source>
        <dbReference type="ARBA" id="ARBA00022490"/>
    </source>
</evidence>
<dbReference type="InterPro" id="IPR016181">
    <property type="entry name" value="Acyl_CoA_acyltransferase"/>
</dbReference>
<accession>A0A381PK78</accession>
<dbReference type="Gene3D" id="3.30.70.3550">
    <property type="entry name" value="Leucyl/phenylalanyl-tRNA-protein transferase, N-terminal domain"/>
    <property type="match status" value="1"/>
</dbReference>
<keyword evidence="2" id="KW-0963">Cytoplasm</keyword>
<dbReference type="InterPro" id="IPR004616">
    <property type="entry name" value="Leu/Phe-tRNA_Trfase"/>
</dbReference>
<dbReference type="Gene3D" id="3.40.630.70">
    <property type="entry name" value="Leucyl/phenylalanyl-tRNA-protein transferase, C-terminal domain"/>
    <property type="match status" value="1"/>
</dbReference>
<keyword evidence="4" id="KW-0012">Acyltransferase</keyword>
<proteinExistence type="inferred from homology"/>
<comment type="subcellular location">
    <subcellularLocation>
        <location evidence="1">Cytoplasm</location>
    </subcellularLocation>
</comment>
<evidence type="ECO:0000313" key="5">
    <source>
        <dbReference type="EMBL" id="SUZ65853.1"/>
    </source>
</evidence>
<dbReference type="SUPFAM" id="SSF55729">
    <property type="entry name" value="Acyl-CoA N-acyltransferases (Nat)"/>
    <property type="match status" value="1"/>
</dbReference>
<evidence type="ECO:0000256" key="1">
    <source>
        <dbReference type="ARBA" id="ARBA00004496"/>
    </source>
</evidence>
<dbReference type="PANTHER" id="PTHR30098">
    <property type="entry name" value="LEUCYL/PHENYLALANYL-TRNA--PROTEIN TRANSFERASE"/>
    <property type="match status" value="1"/>
</dbReference>